<dbReference type="InterPro" id="IPR009100">
    <property type="entry name" value="AcylCoA_DH/oxidase_NM_dom_sf"/>
</dbReference>
<dbReference type="EMBL" id="CP045851">
    <property type="protein sequence ID" value="QGG93997.1"/>
    <property type="molecule type" value="Genomic_DNA"/>
</dbReference>
<dbReference type="AlphaFoldDB" id="A0A5Q2RJ12"/>
<dbReference type="PANTHER" id="PTHR43292">
    <property type="entry name" value="ACYL-COA DEHYDROGENASE"/>
    <property type="match status" value="1"/>
</dbReference>
<dbReference type="GO" id="GO:0050660">
    <property type="term" value="F:flavin adenine dinucleotide binding"/>
    <property type="evidence" value="ECO:0007669"/>
    <property type="project" value="InterPro"/>
</dbReference>
<dbReference type="InterPro" id="IPR046373">
    <property type="entry name" value="Acyl-CoA_Oxase/DH_mid-dom_sf"/>
</dbReference>
<keyword evidence="3 6" id="KW-0285">Flavoprotein</keyword>
<organism evidence="10 11">
    <name type="scientific">Actinomarinicola tropica</name>
    <dbReference type="NCBI Taxonomy" id="2789776"/>
    <lineage>
        <taxon>Bacteria</taxon>
        <taxon>Bacillati</taxon>
        <taxon>Actinomycetota</taxon>
        <taxon>Acidimicrobiia</taxon>
        <taxon>Acidimicrobiales</taxon>
        <taxon>Iamiaceae</taxon>
        <taxon>Actinomarinicola</taxon>
    </lineage>
</organism>
<gene>
    <name evidence="10" type="ORF">GH723_02115</name>
</gene>
<feature type="domain" description="Acyl-CoA dehydrogenase/oxidase C-terminal" evidence="7">
    <location>
        <begin position="290"/>
        <end position="398"/>
    </location>
</feature>
<dbReference type="InterPro" id="IPR052161">
    <property type="entry name" value="Mycobact_Acyl-CoA_DH"/>
</dbReference>
<dbReference type="Pfam" id="PF02770">
    <property type="entry name" value="Acyl-CoA_dh_M"/>
    <property type="match status" value="1"/>
</dbReference>
<feature type="domain" description="Acyl-CoA oxidase/dehydrogenase middle" evidence="8">
    <location>
        <begin position="110"/>
        <end position="193"/>
    </location>
</feature>
<dbReference type="Proteomes" id="UP000334019">
    <property type="component" value="Chromosome"/>
</dbReference>
<reference evidence="10 11" key="1">
    <citation type="submission" date="2019-11" db="EMBL/GenBank/DDBJ databases">
        <authorList>
            <person name="He Y."/>
        </authorList>
    </citation>
    <scope>NUCLEOTIDE SEQUENCE [LARGE SCALE GENOMIC DNA]</scope>
    <source>
        <strain evidence="10 11">SCSIO 58843</strain>
    </source>
</reference>
<dbReference type="Gene3D" id="2.40.110.10">
    <property type="entry name" value="Butyryl-CoA Dehydrogenase, subunit A, domain 2"/>
    <property type="match status" value="1"/>
</dbReference>
<dbReference type="InterPro" id="IPR013786">
    <property type="entry name" value="AcylCoA_DH/ox_N"/>
</dbReference>
<evidence type="ECO:0000259" key="8">
    <source>
        <dbReference type="Pfam" id="PF02770"/>
    </source>
</evidence>
<accession>A0A5Q2RJ12</accession>
<evidence type="ECO:0000259" key="9">
    <source>
        <dbReference type="Pfam" id="PF02771"/>
    </source>
</evidence>
<evidence type="ECO:0000256" key="3">
    <source>
        <dbReference type="ARBA" id="ARBA00022630"/>
    </source>
</evidence>
<proteinExistence type="inferred from homology"/>
<protein>
    <submittedName>
        <fullName evidence="10">Acyl-CoA dehydrogenase</fullName>
    </submittedName>
</protein>
<feature type="domain" description="Acyl-CoA dehydrogenase/oxidase N-terminal" evidence="9">
    <location>
        <begin position="9"/>
        <end position="106"/>
    </location>
</feature>
<sequence>MTLVGPARVREEAESWFRENWDPEIPLGHWWERLADSGWGFPTWPERWFGRGLSTDQAKQVEAARAAVGAVGPPSGIGVMMAGPTIIDHGTEEQCQRFLPDMVTGKDVWCQLFSEPGAGSDLAGLQARAERDGDEWVVNGQKVWTSGAQFSKWGILIARTSVDVPKHEGITFFVIDMDQPGIEVRPLKEMTGGATFNEVFMTDARVPHANVIGEPNRGWGVAVTTLTHERNSLGASGMANAAGGVMIGRNDLDRPAGRRSSGGGEMAGMAAAFGGGGAMIAGLPALVGRGDDKVLRDKVMRIYTLMEITRYTSLRVQAAKAAGRGPGPEVSTGKLVASELVRQLRDVGLEALGPHGQLMGDDTPLGGMLQQLALFSPAISIAGGSDQIQRNIIGERVLGLPGEPRVDKDVPFADLKVGTQR</sequence>
<dbReference type="Pfam" id="PF02771">
    <property type="entry name" value="Acyl-CoA_dh_N"/>
    <property type="match status" value="1"/>
</dbReference>
<name>A0A5Q2RJ12_9ACTN</name>
<evidence type="ECO:0000313" key="10">
    <source>
        <dbReference type="EMBL" id="QGG93997.1"/>
    </source>
</evidence>
<keyword evidence="4 6" id="KW-0274">FAD</keyword>
<dbReference type="InterPro" id="IPR036250">
    <property type="entry name" value="AcylCo_DH-like_C"/>
</dbReference>
<evidence type="ECO:0000256" key="5">
    <source>
        <dbReference type="ARBA" id="ARBA00023002"/>
    </source>
</evidence>
<keyword evidence="5 6" id="KW-0560">Oxidoreductase</keyword>
<dbReference type="PANTHER" id="PTHR43292:SF4">
    <property type="entry name" value="ACYL-COA DEHYDROGENASE FADE34"/>
    <property type="match status" value="1"/>
</dbReference>
<dbReference type="GO" id="GO:0016627">
    <property type="term" value="F:oxidoreductase activity, acting on the CH-CH group of donors"/>
    <property type="evidence" value="ECO:0007669"/>
    <property type="project" value="InterPro"/>
</dbReference>
<evidence type="ECO:0000313" key="11">
    <source>
        <dbReference type="Proteomes" id="UP000334019"/>
    </source>
</evidence>
<dbReference type="Pfam" id="PF00441">
    <property type="entry name" value="Acyl-CoA_dh_1"/>
    <property type="match status" value="1"/>
</dbReference>
<dbReference type="InterPro" id="IPR006091">
    <property type="entry name" value="Acyl-CoA_Oxase/DH_mid-dom"/>
</dbReference>
<comment type="similarity">
    <text evidence="2 6">Belongs to the acyl-CoA dehydrogenase family.</text>
</comment>
<dbReference type="KEGG" id="atq:GH723_02115"/>
<dbReference type="Gene3D" id="1.10.540.10">
    <property type="entry name" value="Acyl-CoA dehydrogenase/oxidase, N-terminal domain"/>
    <property type="match status" value="1"/>
</dbReference>
<dbReference type="SUPFAM" id="SSF56645">
    <property type="entry name" value="Acyl-CoA dehydrogenase NM domain-like"/>
    <property type="match status" value="1"/>
</dbReference>
<dbReference type="RefSeq" id="WP_153758103.1">
    <property type="nucleotide sequence ID" value="NZ_CP045851.1"/>
</dbReference>
<evidence type="ECO:0000256" key="6">
    <source>
        <dbReference type="RuleBase" id="RU362125"/>
    </source>
</evidence>
<dbReference type="GO" id="GO:0005886">
    <property type="term" value="C:plasma membrane"/>
    <property type="evidence" value="ECO:0007669"/>
    <property type="project" value="TreeGrafter"/>
</dbReference>
<dbReference type="InterPro" id="IPR009075">
    <property type="entry name" value="AcylCo_DH/oxidase_C"/>
</dbReference>
<comment type="cofactor">
    <cofactor evidence="1 6">
        <name>FAD</name>
        <dbReference type="ChEBI" id="CHEBI:57692"/>
    </cofactor>
</comment>
<dbReference type="FunFam" id="2.40.110.10:FF:000011">
    <property type="entry name" value="Acyl-CoA dehydrogenase FadE34"/>
    <property type="match status" value="1"/>
</dbReference>
<evidence type="ECO:0000256" key="4">
    <source>
        <dbReference type="ARBA" id="ARBA00022827"/>
    </source>
</evidence>
<dbReference type="Gene3D" id="1.20.140.10">
    <property type="entry name" value="Butyryl-CoA Dehydrogenase, subunit A, domain 3"/>
    <property type="match status" value="1"/>
</dbReference>
<keyword evidence="11" id="KW-1185">Reference proteome</keyword>
<evidence type="ECO:0000256" key="2">
    <source>
        <dbReference type="ARBA" id="ARBA00009347"/>
    </source>
</evidence>
<evidence type="ECO:0000256" key="1">
    <source>
        <dbReference type="ARBA" id="ARBA00001974"/>
    </source>
</evidence>
<evidence type="ECO:0000259" key="7">
    <source>
        <dbReference type="Pfam" id="PF00441"/>
    </source>
</evidence>
<dbReference type="InterPro" id="IPR037069">
    <property type="entry name" value="AcylCoA_DH/ox_N_sf"/>
</dbReference>
<dbReference type="SUPFAM" id="SSF47203">
    <property type="entry name" value="Acyl-CoA dehydrogenase C-terminal domain-like"/>
    <property type="match status" value="1"/>
</dbReference>